<proteinExistence type="predicted"/>
<evidence type="ECO:0000313" key="2">
    <source>
        <dbReference type="Proteomes" id="UP000049855"/>
    </source>
</evidence>
<organism evidence="1 2">
    <name type="scientific">Sporomusa ovata</name>
    <dbReference type="NCBI Taxonomy" id="2378"/>
    <lineage>
        <taxon>Bacteria</taxon>
        <taxon>Bacillati</taxon>
        <taxon>Bacillota</taxon>
        <taxon>Negativicutes</taxon>
        <taxon>Selenomonadales</taxon>
        <taxon>Sporomusaceae</taxon>
        <taxon>Sporomusa</taxon>
    </lineage>
</organism>
<protein>
    <submittedName>
        <fullName evidence="1">Uncharacterized protein</fullName>
    </submittedName>
</protein>
<accession>A0A0U1L3X5</accession>
<name>A0A0U1L3X5_9FIRM</name>
<dbReference type="EMBL" id="CTRP01000014">
    <property type="protein sequence ID" value="CQR74402.1"/>
    <property type="molecule type" value="Genomic_DNA"/>
</dbReference>
<keyword evidence="2" id="KW-1185">Reference proteome</keyword>
<dbReference type="AlphaFoldDB" id="A0A0U1L3X5"/>
<reference evidence="2" key="1">
    <citation type="submission" date="2015-03" db="EMBL/GenBank/DDBJ databases">
        <authorList>
            <person name="Nijsse Bart"/>
        </authorList>
    </citation>
    <scope>NUCLEOTIDE SEQUENCE [LARGE SCALE GENOMIC DNA]</scope>
</reference>
<dbReference type="RefSeq" id="WP_021170402.1">
    <property type="nucleotide sequence ID" value="NZ_CTRP01000014.1"/>
</dbReference>
<evidence type="ECO:0000313" key="1">
    <source>
        <dbReference type="EMBL" id="CQR74402.1"/>
    </source>
</evidence>
<gene>
    <name evidence="1" type="ORF">SpAn4DRAFT_0864</name>
</gene>
<dbReference type="Proteomes" id="UP000049855">
    <property type="component" value="Unassembled WGS sequence"/>
</dbReference>
<sequence>MCKYVPKNWPVDTTNQSEQVSKPAKSIYLHNSTAQVTASQYQAGCFKARQMAYLGKKCWI</sequence>